<dbReference type="OrthoDB" id="5817230at2759"/>
<evidence type="ECO:0000313" key="9">
    <source>
        <dbReference type="Proteomes" id="UP000807469"/>
    </source>
</evidence>
<comment type="caution">
    <text evidence="8">The sequence shown here is derived from an EMBL/GenBank/DDBJ whole genome shotgun (WGS) entry which is preliminary data.</text>
</comment>
<evidence type="ECO:0000256" key="5">
    <source>
        <dbReference type="PIRSR" id="PIRSR601019-1"/>
    </source>
</evidence>
<evidence type="ECO:0000256" key="4">
    <source>
        <dbReference type="ARBA" id="ARBA00023224"/>
    </source>
</evidence>
<dbReference type="GO" id="GO:0005737">
    <property type="term" value="C:cytoplasm"/>
    <property type="evidence" value="ECO:0007669"/>
    <property type="project" value="TreeGrafter"/>
</dbReference>
<evidence type="ECO:0000256" key="3">
    <source>
        <dbReference type="ARBA" id="ARBA00023134"/>
    </source>
</evidence>
<dbReference type="PANTHER" id="PTHR10218:SF360">
    <property type="entry name" value="GUANINE NUCLEOTIDE-BINDING PROTEIN SUBUNIT ALPHA HOMOLOG"/>
    <property type="match status" value="1"/>
</dbReference>
<dbReference type="PRINTS" id="PR00318">
    <property type="entry name" value="GPROTEINA"/>
</dbReference>
<dbReference type="GO" id="GO:0031683">
    <property type="term" value="F:G-protein beta/gamma-subunit complex binding"/>
    <property type="evidence" value="ECO:0007669"/>
    <property type="project" value="InterPro"/>
</dbReference>
<keyword evidence="1 6" id="KW-0479">Metal-binding</keyword>
<dbReference type="EMBL" id="MU155142">
    <property type="protein sequence ID" value="KAF9484577.1"/>
    <property type="molecule type" value="Genomic_DNA"/>
</dbReference>
<dbReference type="InterPro" id="IPR027417">
    <property type="entry name" value="P-loop_NTPase"/>
</dbReference>
<organism evidence="8 9">
    <name type="scientific">Pholiota conissans</name>
    <dbReference type="NCBI Taxonomy" id="109636"/>
    <lineage>
        <taxon>Eukaryota</taxon>
        <taxon>Fungi</taxon>
        <taxon>Dikarya</taxon>
        <taxon>Basidiomycota</taxon>
        <taxon>Agaricomycotina</taxon>
        <taxon>Agaricomycetes</taxon>
        <taxon>Agaricomycetidae</taxon>
        <taxon>Agaricales</taxon>
        <taxon>Agaricineae</taxon>
        <taxon>Strophariaceae</taxon>
        <taxon>Pholiota</taxon>
    </lineage>
</organism>
<dbReference type="GO" id="GO:0001664">
    <property type="term" value="F:G protein-coupled receptor binding"/>
    <property type="evidence" value="ECO:0007669"/>
    <property type="project" value="TreeGrafter"/>
</dbReference>
<dbReference type="PANTHER" id="PTHR10218">
    <property type="entry name" value="GTP-BINDING PROTEIN ALPHA SUBUNIT"/>
    <property type="match status" value="1"/>
</dbReference>
<feature type="binding site" evidence="5">
    <location>
        <begin position="284"/>
        <end position="290"/>
    </location>
    <ligand>
        <name>GTP</name>
        <dbReference type="ChEBI" id="CHEBI:37565"/>
    </ligand>
</feature>
<feature type="binding site" evidence="5">
    <location>
        <position position="443"/>
    </location>
    <ligand>
        <name>GTP</name>
        <dbReference type="ChEBI" id="CHEBI:37565"/>
    </ligand>
</feature>
<dbReference type="AlphaFoldDB" id="A0A9P5ZBU9"/>
<accession>A0A9P5ZBU9</accession>
<dbReference type="InterPro" id="IPR001019">
    <property type="entry name" value="Gprotein_alpha_su"/>
</dbReference>
<dbReference type="GO" id="GO:0005834">
    <property type="term" value="C:heterotrimeric G-protein complex"/>
    <property type="evidence" value="ECO:0007669"/>
    <property type="project" value="TreeGrafter"/>
</dbReference>
<keyword evidence="4" id="KW-0807">Transducer</keyword>
<dbReference type="SUPFAM" id="SSF47895">
    <property type="entry name" value="Transducin (alpha subunit), insertion domain"/>
    <property type="match status" value="1"/>
</dbReference>
<feature type="binding site" evidence="6">
    <location>
        <position position="290"/>
    </location>
    <ligand>
        <name>Mg(2+)</name>
        <dbReference type="ChEBI" id="CHEBI:18420"/>
    </ligand>
</feature>
<evidence type="ECO:0000256" key="1">
    <source>
        <dbReference type="ARBA" id="ARBA00022723"/>
    </source>
</evidence>
<evidence type="ECO:0000313" key="8">
    <source>
        <dbReference type="EMBL" id="KAF9484577.1"/>
    </source>
</evidence>
<keyword evidence="3 5" id="KW-0342">GTP-binding</keyword>
<dbReference type="FunFam" id="3.40.50.300:FF:000692">
    <property type="entry name" value="Guanine nucleotide-binding protein subunit alpha"/>
    <property type="match status" value="1"/>
</dbReference>
<name>A0A9P5ZBU9_9AGAR</name>
<gene>
    <name evidence="8" type="ORF">BDN70DRAFT_947019</name>
</gene>
<keyword evidence="2 5" id="KW-0547">Nucleotide-binding</keyword>
<dbReference type="GO" id="GO:0005525">
    <property type="term" value="F:GTP binding"/>
    <property type="evidence" value="ECO:0007669"/>
    <property type="project" value="UniProtKB-KW"/>
</dbReference>
<dbReference type="GO" id="GO:0007188">
    <property type="term" value="P:adenylate cyclase-modulating G protein-coupled receptor signaling pathway"/>
    <property type="evidence" value="ECO:0007669"/>
    <property type="project" value="TreeGrafter"/>
</dbReference>
<reference evidence="8" key="1">
    <citation type="submission" date="2020-11" db="EMBL/GenBank/DDBJ databases">
        <authorList>
            <consortium name="DOE Joint Genome Institute"/>
            <person name="Ahrendt S."/>
            <person name="Riley R."/>
            <person name="Andreopoulos W."/>
            <person name="Labutti K."/>
            <person name="Pangilinan J."/>
            <person name="Ruiz-Duenas F.J."/>
            <person name="Barrasa J.M."/>
            <person name="Sanchez-Garcia M."/>
            <person name="Camarero S."/>
            <person name="Miyauchi S."/>
            <person name="Serrano A."/>
            <person name="Linde D."/>
            <person name="Babiker R."/>
            <person name="Drula E."/>
            <person name="Ayuso-Fernandez I."/>
            <person name="Pacheco R."/>
            <person name="Padilla G."/>
            <person name="Ferreira P."/>
            <person name="Barriuso J."/>
            <person name="Kellner H."/>
            <person name="Castanera R."/>
            <person name="Alfaro M."/>
            <person name="Ramirez L."/>
            <person name="Pisabarro A.G."/>
            <person name="Kuo A."/>
            <person name="Tritt A."/>
            <person name="Lipzen A."/>
            <person name="He G."/>
            <person name="Yan M."/>
            <person name="Ng V."/>
            <person name="Cullen D."/>
            <person name="Martin F."/>
            <person name="Rosso M.-N."/>
            <person name="Henrissat B."/>
            <person name="Hibbett D."/>
            <person name="Martinez A.T."/>
            <person name="Grigoriev I.V."/>
        </authorList>
    </citation>
    <scope>NUCLEOTIDE SEQUENCE</scope>
    <source>
        <strain evidence="8">CIRM-BRFM 674</strain>
    </source>
</reference>
<dbReference type="SMART" id="SM00275">
    <property type="entry name" value="G_alpha"/>
    <property type="match status" value="1"/>
</dbReference>
<evidence type="ECO:0000256" key="2">
    <source>
        <dbReference type="ARBA" id="ARBA00022741"/>
    </source>
</evidence>
<evidence type="ECO:0000256" key="7">
    <source>
        <dbReference type="SAM" id="MobiDB-lite"/>
    </source>
</evidence>
<protein>
    <submittedName>
        <fullName evidence="8">Heterotrimeric GTP-binding alpha subunit</fullName>
    </submittedName>
</protein>
<dbReference type="GO" id="GO:0003924">
    <property type="term" value="F:GTPase activity"/>
    <property type="evidence" value="ECO:0007669"/>
    <property type="project" value="InterPro"/>
</dbReference>
<feature type="binding site" evidence="5">
    <location>
        <begin position="382"/>
        <end position="385"/>
    </location>
    <ligand>
        <name>GTP</name>
        <dbReference type="ChEBI" id="CHEBI:37565"/>
    </ligand>
</feature>
<keyword evidence="6" id="KW-0460">Magnesium</keyword>
<dbReference type="InterPro" id="IPR011025">
    <property type="entry name" value="GproteinA_insert"/>
</dbReference>
<dbReference type="PROSITE" id="PS51882">
    <property type="entry name" value="G_ALPHA"/>
    <property type="match status" value="1"/>
</dbReference>
<evidence type="ECO:0000256" key="6">
    <source>
        <dbReference type="PIRSR" id="PIRSR601019-2"/>
    </source>
</evidence>
<dbReference type="Gene3D" id="3.40.50.300">
    <property type="entry name" value="P-loop containing nucleotide triphosphate hydrolases"/>
    <property type="match status" value="1"/>
</dbReference>
<dbReference type="Proteomes" id="UP000807469">
    <property type="component" value="Unassembled WGS sequence"/>
</dbReference>
<feature type="region of interest" description="Disordered" evidence="7">
    <location>
        <begin position="198"/>
        <end position="227"/>
    </location>
</feature>
<sequence>MSKTKTAARGKERIDDRAELNPFEIAQWSGETSEETEEEARLRVQALQQAVQHSRRLDQYLLEGKKELDRRRKAVKILLLGQSESGKLVFAPNHFESERTVWRTIIQLNVIGTIKTILDALQEELEPEGVYPTTPLSAIPGSPLATLRRLRFSISPLFFIESNLLKIIAPECTDSRDMSVRAGTPWKSALRAKVDTLSNAEKARERRKSPPPLVGSGSTSSSEHDPTNILVAQRGDIISTWKSPEIQDILQRRRSRLRHSAGFFMDDIERITTLDYVPSDYDILRARIRTIGVEEYQFKIETGPDANIEYFITDVGGTRHQRASWAPFFDDVQVILFLAPLAFNQMLDEDARINRLEDSMFLWKDICENKLLAHANLILFLNKRDVLAATLKSGVQVKKYVPTYGDFPNDVATVTKYFKDKFRAYHKKYSPEPRAFFCYETSAIDIKSMSVLLSGVRESILRQDLKSGDLI</sequence>
<dbReference type="Pfam" id="PF00503">
    <property type="entry name" value="G-alpha"/>
    <property type="match status" value="1"/>
</dbReference>
<proteinExistence type="predicted"/>
<dbReference type="GO" id="GO:0046872">
    <property type="term" value="F:metal ion binding"/>
    <property type="evidence" value="ECO:0007669"/>
    <property type="project" value="UniProtKB-KW"/>
</dbReference>
<dbReference type="SUPFAM" id="SSF52540">
    <property type="entry name" value="P-loop containing nucleoside triphosphate hydrolases"/>
    <property type="match status" value="1"/>
</dbReference>
<keyword evidence="9" id="KW-1185">Reference proteome</keyword>